<dbReference type="Proteomes" id="UP000070483">
    <property type="component" value="Unassembled WGS sequence"/>
</dbReference>
<gene>
    <name evidence="1" type="ORF">HMPREF3180_01750</name>
</gene>
<proteinExistence type="predicted"/>
<dbReference type="EMBL" id="LSDD01000132">
    <property type="protein sequence ID" value="KXB61557.1"/>
    <property type="molecule type" value="Genomic_DNA"/>
</dbReference>
<organism evidence="1 2">
    <name type="scientific">Leptotrichia wadei</name>
    <dbReference type="NCBI Taxonomy" id="157687"/>
    <lineage>
        <taxon>Bacteria</taxon>
        <taxon>Fusobacteriati</taxon>
        <taxon>Fusobacteriota</taxon>
        <taxon>Fusobacteriia</taxon>
        <taxon>Fusobacteriales</taxon>
        <taxon>Leptotrichiaceae</taxon>
        <taxon>Leptotrichia</taxon>
    </lineage>
</organism>
<evidence type="ECO:0000313" key="2">
    <source>
        <dbReference type="Proteomes" id="UP000070483"/>
    </source>
</evidence>
<comment type="caution">
    <text evidence="1">The sequence shown here is derived from an EMBL/GenBank/DDBJ whole genome shotgun (WGS) entry which is preliminary data.</text>
</comment>
<keyword evidence="2" id="KW-1185">Reference proteome</keyword>
<dbReference type="PATRIC" id="fig|157687.3.peg.1743"/>
<dbReference type="STRING" id="157687.HMPREF3180_01750"/>
<reference evidence="2" key="1">
    <citation type="submission" date="2016-01" db="EMBL/GenBank/DDBJ databases">
        <authorList>
            <person name="Mitreva M."/>
            <person name="Pepin K.H."/>
            <person name="Mihindukulasuriya K.A."/>
            <person name="Fulton R."/>
            <person name="Fronick C."/>
            <person name="O'Laughlin M."/>
            <person name="Miner T."/>
            <person name="Herter B."/>
            <person name="Rosa B.A."/>
            <person name="Cordes M."/>
            <person name="Tomlinson C."/>
            <person name="Wollam A."/>
            <person name="Palsikar V.B."/>
            <person name="Mardis E.R."/>
            <person name="Wilson R.K."/>
        </authorList>
    </citation>
    <scope>NUCLEOTIDE SEQUENCE [LARGE SCALE GENOMIC DNA]</scope>
    <source>
        <strain evidence="2">KA00185</strain>
    </source>
</reference>
<protein>
    <submittedName>
        <fullName evidence="1">Uncharacterized protein</fullName>
    </submittedName>
</protein>
<sequence length="58" mass="7240">MINILNRFDLNSKIEKIYYKVCRFLIKKYEIILNNKSRHGRYYLAMIPRRNIEKTKFK</sequence>
<accession>A0A134A1I4</accession>
<dbReference type="AlphaFoldDB" id="A0A134A1I4"/>
<name>A0A134A1I4_9FUSO</name>
<evidence type="ECO:0000313" key="1">
    <source>
        <dbReference type="EMBL" id="KXB61557.1"/>
    </source>
</evidence>